<evidence type="ECO:0000256" key="1">
    <source>
        <dbReference type="ARBA" id="ARBA00005234"/>
    </source>
</evidence>
<dbReference type="eggNOG" id="ENOG502R78X">
    <property type="taxonomic scope" value="Eukaryota"/>
</dbReference>
<dbReference type="Gramene" id="OPUNC01G22020.1">
    <property type="protein sequence ID" value="OPUNC01G22020.1"/>
    <property type="gene ID" value="OPUNC01G22020"/>
</dbReference>
<feature type="region of interest" description="Disordered" evidence="4">
    <location>
        <begin position="305"/>
        <end position="420"/>
    </location>
</feature>
<feature type="compositionally biased region" description="Basic and acidic residues" evidence="4">
    <location>
        <begin position="321"/>
        <end position="331"/>
    </location>
</feature>
<feature type="transmembrane region" description="Helical" evidence="5">
    <location>
        <begin position="34"/>
        <end position="55"/>
    </location>
</feature>
<evidence type="ECO:0000256" key="2">
    <source>
        <dbReference type="ARBA" id="ARBA00022670"/>
    </source>
</evidence>
<evidence type="ECO:0000313" key="8">
    <source>
        <dbReference type="Proteomes" id="UP000026962"/>
    </source>
</evidence>
<keyword evidence="3" id="KW-0378">Hydrolase</keyword>
<dbReference type="EnsemblPlants" id="OPUNC01G22020.1">
    <property type="protein sequence ID" value="OPUNC01G22020.1"/>
    <property type="gene ID" value="OPUNC01G22020"/>
</dbReference>
<evidence type="ECO:0000259" key="6">
    <source>
        <dbReference type="Pfam" id="PF02902"/>
    </source>
</evidence>
<accession>A0A0E0JKV1</accession>
<evidence type="ECO:0000256" key="3">
    <source>
        <dbReference type="ARBA" id="ARBA00022801"/>
    </source>
</evidence>
<dbReference type="SUPFAM" id="SSF54001">
    <property type="entry name" value="Cysteine proteinases"/>
    <property type="match status" value="1"/>
</dbReference>
<evidence type="ECO:0000256" key="4">
    <source>
        <dbReference type="SAM" id="MobiDB-lite"/>
    </source>
</evidence>
<dbReference type="GO" id="GO:0006508">
    <property type="term" value="P:proteolysis"/>
    <property type="evidence" value="ECO:0007669"/>
    <property type="project" value="UniProtKB-KW"/>
</dbReference>
<organism evidence="7">
    <name type="scientific">Oryza punctata</name>
    <name type="common">Red rice</name>
    <dbReference type="NCBI Taxonomy" id="4537"/>
    <lineage>
        <taxon>Eukaryota</taxon>
        <taxon>Viridiplantae</taxon>
        <taxon>Streptophyta</taxon>
        <taxon>Embryophyta</taxon>
        <taxon>Tracheophyta</taxon>
        <taxon>Spermatophyta</taxon>
        <taxon>Magnoliopsida</taxon>
        <taxon>Liliopsida</taxon>
        <taxon>Poales</taxon>
        <taxon>Poaceae</taxon>
        <taxon>BOP clade</taxon>
        <taxon>Oryzoideae</taxon>
        <taxon>Oryzeae</taxon>
        <taxon>Oryzinae</taxon>
        <taxon>Oryza</taxon>
    </lineage>
</organism>
<proteinExistence type="inferred from homology"/>
<comment type="similarity">
    <text evidence="1">Belongs to the peptidase C48 family.</text>
</comment>
<keyword evidence="5" id="KW-0472">Membrane</keyword>
<keyword evidence="5" id="KW-0812">Transmembrane</keyword>
<dbReference type="InterPro" id="IPR003653">
    <property type="entry name" value="Peptidase_C48_C"/>
</dbReference>
<dbReference type="Pfam" id="PF02902">
    <property type="entry name" value="Peptidase_C48"/>
    <property type="match status" value="1"/>
</dbReference>
<dbReference type="GO" id="GO:0008234">
    <property type="term" value="F:cysteine-type peptidase activity"/>
    <property type="evidence" value="ECO:0007669"/>
    <property type="project" value="InterPro"/>
</dbReference>
<reference evidence="7" key="1">
    <citation type="submission" date="2015-04" db="UniProtKB">
        <authorList>
            <consortium name="EnsemblPlants"/>
        </authorList>
    </citation>
    <scope>IDENTIFICATION</scope>
</reference>
<reference evidence="7" key="2">
    <citation type="submission" date="2018-05" db="EMBL/GenBank/DDBJ databases">
        <title>OpunRS2 (Oryza punctata Reference Sequence Version 2).</title>
        <authorList>
            <person name="Zhang J."/>
            <person name="Kudrna D."/>
            <person name="Lee S."/>
            <person name="Talag J."/>
            <person name="Welchert J."/>
            <person name="Wing R.A."/>
        </authorList>
    </citation>
    <scope>NUCLEOTIDE SEQUENCE [LARGE SCALE GENOMIC DNA]</scope>
</reference>
<feature type="compositionally biased region" description="Acidic residues" evidence="4">
    <location>
        <begin position="332"/>
        <end position="365"/>
    </location>
</feature>
<dbReference type="InterPro" id="IPR038765">
    <property type="entry name" value="Papain-like_cys_pep_sf"/>
</dbReference>
<dbReference type="HOGENOM" id="CLU_012363_0_0_1"/>
<keyword evidence="5" id="KW-1133">Transmembrane helix</keyword>
<keyword evidence="2" id="KW-0645">Protease</keyword>
<sequence length="644" mass="71360">MDPILKDKFTEKGRGMSINSCIARMLKENREDEFIVSFLMVVLGSYLVASTNLTVHRQYLDAISDVKKIKDMNWCDYVADYLFEGINLFRSSSQILLLVSMLHKIKDIEDTVYCDGGTLLGEPKESESVAGAQGNMQDCQTNMKDFQKDHSQEERAPDSGHNVERLNMKNKQAEPYHDLPPAFNELLSNLNEKLKRRRIQIINTCMEQLEILLDNSDKEILSDFYSEIKVASAKGTASTSQGGGAGPCDASNSQFQGGVEGVGKSGVQSIVEDFNTTIQFTEIVAIGVTAVLDSSRNFHDTDMYHGTDRVDEEGITTSVDKFVDVGGARDENNEDGVDGEDGDDGNVDGEDGEDENGNGDDESENDSLGGNPNDASDKKGSAQSEDNADLNDGSDGDQNKEQSSPIKEQFPGASMMDSMTADTSINTPRTVDAIVIEDSSQESPLAQMQVPQLTEPIPNGERFPDAGSVPTTTKHRPKRHKANLQTVEAIAALGKGLQLGHFITKCYHKHVLATQKAIIADWDTKSKVILEPSTVRELTQPLEKCNDDRVRRTFSFLNMEELDRLYLPILKDHHWFLLIINLRDRIAQIFDSLNNSKESKKSYSAMWEDVKSNLQVALDTRTNKPFGFGLFKIQYPVSPAQDGL</sequence>
<protein>
    <recommendedName>
        <fullName evidence="6">Ubiquitin-like protease family profile domain-containing protein</fullName>
    </recommendedName>
</protein>
<dbReference type="AlphaFoldDB" id="A0A0E0JKV1"/>
<feature type="region of interest" description="Disordered" evidence="4">
    <location>
        <begin position="456"/>
        <end position="480"/>
    </location>
</feature>
<dbReference type="STRING" id="4537.A0A0E0JKV1"/>
<feature type="compositionally biased region" description="Acidic residues" evidence="4">
    <location>
        <begin position="386"/>
        <end position="395"/>
    </location>
</feature>
<evidence type="ECO:0000256" key="5">
    <source>
        <dbReference type="SAM" id="Phobius"/>
    </source>
</evidence>
<feature type="domain" description="Ubiquitin-like protease family profile" evidence="6">
    <location>
        <begin position="549"/>
        <end position="626"/>
    </location>
</feature>
<dbReference type="Proteomes" id="UP000026962">
    <property type="component" value="Chromosome 1"/>
</dbReference>
<dbReference type="PANTHER" id="PTHR34835">
    <property type="entry name" value="OS07G0283600 PROTEIN-RELATED"/>
    <property type="match status" value="1"/>
</dbReference>
<name>A0A0E0JKV1_ORYPU</name>
<keyword evidence="8" id="KW-1185">Reference proteome</keyword>
<dbReference type="Gene3D" id="3.40.395.10">
    <property type="entry name" value="Adenoviral Proteinase, Chain A"/>
    <property type="match status" value="1"/>
</dbReference>
<evidence type="ECO:0000313" key="7">
    <source>
        <dbReference type="EnsemblPlants" id="OPUNC01G22020.1"/>
    </source>
</evidence>